<organism evidence="1 2">
    <name type="scientific">Pristionchus entomophagus</name>
    <dbReference type="NCBI Taxonomy" id="358040"/>
    <lineage>
        <taxon>Eukaryota</taxon>
        <taxon>Metazoa</taxon>
        <taxon>Ecdysozoa</taxon>
        <taxon>Nematoda</taxon>
        <taxon>Chromadorea</taxon>
        <taxon>Rhabditida</taxon>
        <taxon>Rhabditina</taxon>
        <taxon>Diplogasteromorpha</taxon>
        <taxon>Diplogasteroidea</taxon>
        <taxon>Neodiplogasteridae</taxon>
        <taxon>Pristionchus</taxon>
    </lineage>
</organism>
<reference evidence="1" key="1">
    <citation type="submission" date="2023-10" db="EMBL/GenBank/DDBJ databases">
        <title>Genome assembly of Pristionchus species.</title>
        <authorList>
            <person name="Yoshida K."/>
            <person name="Sommer R.J."/>
        </authorList>
    </citation>
    <scope>NUCLEOTIDE SEQUENCE</scope>
    <source>
        <strain evidence="1">RS0144</strain>
    </source>
</reference>
<sequence>MIERSCKMESITILITEDTFWAVLDACFGVSIDEDGYGRTYRAKDESVEIYSGYRMRHHNHYEECELQYSITFVLHATRREPDRKELIKFNQTYP</sequence>
<gene>
    <name evidence="1" type="ORF">PENTCL1PPCAC_22177</name>
</gene>
<dbReference type="Proteomes" id="UP001432027">
    <property type="component" value="Unassembled WGS sequence"/>
</dbReference>
<proteinExistence type="predicted"/>
<name>A0AAV5U063_9BILA</name>
<evidence type="ECO:0000313" key="1">
    <source>
        <dbReference type="EMBL" id="GMT00003.1"/>
    </source>
</evidence>
<comment type="caution">
    <text evidence="1">The sequence shown here is derived from an EMBL/GenBank/DDBJ whole genome shotgun (WGS) entry which is preliminary data.</text>
</comment>
<dbReference type="EMBL" id="BTSX01000005">
    <property type="protein sequence ID" value="GMT00003.1"/>
    <property type="molecule type" value="Genomic_DNA"/>
</dbReference>
<protein>
    <recommendedName>
        <fullName evidence="3">CUB domain-containing protein</fullName>
    </recommendedName>
</protein>
<dbReference type="AlphaFoldDB" id="A0AAV5U063"/>
<evidence type="ECO:0000313" key="2">
    <source>
        <dbReference type="Proteomes" id="UP001432027"/>
    </source>
</evidence>
<keyword evidence="2" id="KW-1185">Reference proteome</keyword>
<accession>A0AAV5U063</accession>
<evidence type="ECO:0008006" key="3">
    <source>
        <dbReference type="Google" id="ProtNLM"/>
    </source>
</evidence>